<evidence type="ECO:0000256" key="1">
    <source>
        <dbReference type="ARBA" id="ARBA00004651"/>
    </source>
</evidence>
<keyword evidence="15" id="KW-1185">Reference proteome</keyword>
<dbReference type="GO" id="GO:0044038">
    <property type="term" value="P:cell wall macromolecule biosynthetic process"/>
    <property type="evidence" value="ECO:0007669"/>
    <property type="project" value="TreeGrafter"/>
</dbReference>
<feature type="transmembrane region" description="Helical" evidence="12">
    <location>
        <begin position="297"/>
        <end position="318"/>
    </location>
</feature>
<feature type="binding site" evidence="13">
    <location>
        <position position="215"/>
    </location>
    <ligand>
        <name>Mg(2+)</name>
        <dbReference type="ChEBI" id="CHEBI:18420"/>
    </ligand>
</feature>
<keyword evidence="13" id="KW-0479">Metal-binding</keyword>
<feature type="transmembrane region" description="Helical" evidence="12">
    <location>
        <begin position="41"/>
        <end position="62"/>
    </location>
</feature>
<comment type="subcellular location">
    <subcellularLocation>
        <location evidence="12">Cell inner membrane</location>
        <topology evidence="12">Multi-pass membrane protein</topology>
    </subcellularLocation>
    <subcellularLocation>
        <location evidence="1">Cell membrane</location>
        <topology evidence="1">Multi-pass membrane protein</topology>
    </subcellularLocation>
</comment>
<comment type="cofactor">
    <cofactor evidence="12">
        <name>Mn(2+)</name>
        <dbReference type="ChEBI" id="CHEBI:29035"/>
    </cofactor>
</comment>
<dbReference type="GO" id="GO:0000287">
    <property type="term" value="F:magnesium ion binding"/>
    <property type="evidence" value="ECO:0007669"/>
    <property type="project" value="InterPro"/>
</dbReference>
<keyword evidence="4 12" id="KW-0328">Glycosyltransferase</keyword>
<dbReference type="PANTHER" id="PTHR22926">
    <property type="entry name" value="PHOSPHO-N-ACETYLMURAMOYL-PENTAPEPTIDE-TRANSFERASE"/>
    <property type="match status" value="1"/>
</dbReference>
<gene>
    <name evidence="12 14" type="primary">wecA</name>
    <name evidence="14" type="ORF">CWI84_06400</name>
</gene>
<dbReference type="HAMAP" id="MF_02030">
    <property type="entry name" value="WecA_Gammaproteo"/>
    <property type="match status" value="1"/>
</dbReference>
<evidence type="ECO:0000313" key="15">
    <source>
        <dbReference type="Proteomes" id="UP000287996"/>
    </source>
</evidence>
<evidence type="ECO:0000256" key="7">
    <source>
        <dbReference type="ARBA" id="ARBA00022842"/>
    </source>
</evidence>
<dbReference type="InterPro" id="IPR018480">
    <property type="entry name" value="PNAcMuramoyl-5peptid_Trfase_CS"/>
</dbReference>
<dbReference type="GO" id="GO:0016757">
    <property type="term" value="F:glycosyltransferase activity"/>
    <property type="evidence" value="ECO:0007669"/>
    <property type="project" value="UniProtKB-KW"/>
</dbReference>
<keyword evidence="3 12" id="KW-0997">Cell inner membrane</keyword>
<name>A0A432ZQZ6_9GAMM</name>
<feature type="transmembrane region" description="Helical" evidence="12">
    <location>
        <begin position="68"/>
        <end position="86"/>
    </location>
</feature>
<keyword evidence="8 12" id="KW-0448">Lipopolysaccharide biosynthesis</keyword>
<dbReference type="InterPro" id="IPR000715">
    <property type="entry name" value="Glycosyl_transferase_4"/>
</dbReference>
<comment type="caution">
    <text evidence="14">The sequence shown here is derived from an EMBL/GenBank/DDBJ whole genome shotgun (WGS) entry which is preliminary data.</text>
</comment>
<keyword evidence="9 12" id="KW-1133">Transmembrane helix</keyword>
<organism evidence="14 15">
    <name type="scientific">Idiomarina tyrosinivorans</name>
    <dbReference type="NCBI Taxonomy" id="1445662"/>
    <lineage>
        <taxon>Bacteria</taxon>
        <taxon>Pseudomonadati</taxon>
        <taxon>Pseudomonadota</taxon>
        <taxon>Gammaproteobacteria</taxon>
        <taxon>Alteromonadales</taxon>
        <taxon>Idiomarinaceae</taxon>
        <taxon>Idiomarina</taxon>
    </lineage>
</organism>
<dbReference type="AlphaFoldDB" id="A0A432ZQZ6"/>
<comment type="catalytic activity">
    <reaction evidence="12">
        <text>di-trans,octa-cis-undecaprenyl phosphate + UDP-N-acetyl-alpha-D-glucosamine = N-acetyl-alpha-D-glucosaminyl-di-trans,octa-cis-undecaprenyl diphosphate + UMP</text>
        <dbReference type="Rhea" id="RHEA:28090"/>
        <dbReference type="ChEBI" id="CHEBI:57705"/>
        <dbReference type="ChEBI" id="CHEBI:57865"/>
        <dbReference type="ChEBI" id="CHEBI:60392"/>
        <dbReference type="ChEBI" id="CHEBI:62959"/>
        <dbReference type="EC" id="2.7.8.33"/>
    </reaction>
</comment>
<keyword evidence="5 12" id="KW-0808">Transferase</keyword>
<feature type="transmembrane region" description="Helical" evidence="12">
    <location>
        <begin position="324"/>
        <end position="344"/>
    </location>
</feature>
<keyword evidence="6 12" id="KW-0812">Transmembrane</keyword>
<feature type="transmembrane region" description="Helical" evidence="12">
    <location>
        <begin position="6"/>
        <end position="29"/>
    </location>
</feature>
<feature type="transmembrane region" description="Helical" evidence="12">
    <location>
        <begin position="98"/>
        <end position="118"/>
    </location>
</feature>
<dbReference type="EC" id="2.7.8.33" evidence="12"/>
<sequence>MNLWVVLTSSIILSGMLCYFLIPTAWRLGLIDNPCQRKQHLGQVPLIGGLSVFFTTIIVFGFAFNLDLHLRLFILASSLMVAIGVLDDKFDLSVRLRIVAQLTVSGIIVFGADTYIRHLGNVFGLGNVELGWFGVPFTLLAIMAAINAYNMIDGIDGLLGSMGIVSFSGIAVLAGGNGQTFAVAAATTIIGALLPFWARNTGIPFKKARKIFMGDAGSMFIGLSVVWLLALIIDPAQFNDSGNAVRPVAVLWLIAIPLMDMLAIMVRRVLKGQSPFRPDRDHLHHIFMRAGFSPREALICITAKAVILALFGIALEVWKVPESVVLLLYTIVFISYCLVLKFAWRFVSWVRTMRGIE</sequence>
<proteinExistence type="inferred from homology"/>
<feature type="binding site" evidence="13">
    <location>
        <position position="150"/>
    </location>
    <ligand>
        <name>Mg(2+)</name>
        <dbReference type="ChEBI" id="CHEBI:18420"/>
    </ligand>
</feature>
<evidence type="ECO:0000256" key="4">
    <source>
        <dbReference type="ARBA" id="ARBA00022676"/>
    </source>
</evidence>
<keyword evidence="2 12" id="KW-1003">Cell membrane</keyword>
<evidence type="ECO:0000256" key="2">
    <source>
        <dbReference type="ARBA" id="ARBA00022475"/>
    </source>
</evidence>
<dbReference type="NCBIfam" id="TIGR02380">
    <property type="entry name" value="ECA_wecA"/>
    <property type="match status" value="1"/>
</dbReference>
<dbReference type="GO" id="GO:0005886">
    <property type="term" value="C:plasma membrane"/>
    <property type="evidence" value="ECO:0007669"/>
    <property type="project" value="UniProtKB-SubCell"/>
</dbReference>
<evidence type="ECO:0000256" key="6">
    <source>
        <dbReference type="ARBA" id="ARBA00022692"/>
    </source>
</evidence>
<feature type="transmembrane region" description="Helical" evidence="12">
    <location>
        <begin position="219"/>
        <end position="238"/>
    </location>
</feature>
<evidence type="ECO:0000256" key="13">
    <source>
        <dbReference type="PIRSR" id="PIRSR600715-1"/>
    </source>
</evidence>
<dbReference type="GO" id="GO:0036380">
    <property type="term" value="F:UDP-N-acetylglucosamine-undecaprenyl-phosphate N-acetylglucosaminephosphotransferase activity"/>
    <property type="evidence" value="ECO:0007669"/>
    <property type="project" value="UniProtKB-UniRule"/>
</dbReference>
<dbReference type="GO" id="GO:0009276">
    <property type="term" value="C:Gram-negative-bacterium-type cell wall"/>
    <property type="evidence" value="ECO:0007669"/>
    <property type="project" value="InterPro"/>
</dbReference>
<dbReference type="GO" id="GO:0030145">
    <property type="term" value="F:manganese ion binding"/>
    <property type="evidence" value="ECO:0007669"/>
    <property type="project" value="InterPro"/>
</dbReference>
<evidence type="ECO:0000256" key="8">
    <source>
        <dbReference type="ARBA" id="ARBA00022985"/>
    </source>
</evidence>
<protein>
    <recommendedName>
        <fullName evidence="12">Undecaprenyl-phosphate alpha-N-acetylglucosaminyl 1-phosphate transferase</fullName>
        <ecNumber evidence="12">2.7.8.33</ecNumber>
    </recommendedName>
    <alternativeName>
        <fullName evidence="12">UDP-GlcNAc:undecaprenyl-phosphate GlcNAc-1-phosphate transferase</fullName>
    </alternativeName>
    <alternativeName>
        <fullName evidence="12">Undecaprenyl-phosphate GlcNAc-1-phosphate transferase</fullName>
    </alternativeName>
</protein>
<dbReference type="CDD" id="cd06853">
    <property type="entry name" value="GT_WecA_like"/>
    <property type="match status" value="1"/>
</dbReference>
<evidence type="ECO:0000256" key="10">
    <source>
        <dbReference type="ARBA" id="ARBA00023136"/>
    </source>
</evidence>
<reference evidence="14 15" key="1">
    <citation type="journal article" date="2011" name="Front. Microbiol.">
        <title>Genomic signatures of strain selection and enhancement in Bacillus atrophaeus var. globigii, a historical biowarfare simulant.</title>
        <authorList>
            <person name="Gibbons H.S."/>
            <person name="Broomall S.M."/>
            <person name="McNew L.A."/>
            <person name="Daligault H."/>
            <person name="Chapman C."/>
            <person name="Bruce D."/>
            <person name="Karavis M."/>
            <person name="Krepps M."/>
            <person name="McGregor P.A."/>
            <person name="Hong C."/>
            <person name="Park K.H."/>
            <person name="Akmal A."/>
            <person name="Feldman A."/>
            <person name="Lin J.S."/>
            <person name="Chang W.E."/>
            <person name="Higgs B.W."/>
            <person name="Demirev P."/>
            <person name="Lindquist J."/>
            <person name="Liem A."/>
            <person name="Fochler E."/>
            <person name="Read T.D."/>
            <person name="Tapia R."/>
            <person name="Johnson S."/>
            <person name="Bishop-Lilly K.A."/>
            <person name="Detter C."/>
            <person name="Han C."/>
            <person name="Sozhamannan S."/>
            <person name="Rosenzweig C.N."/>
            <person name="Skowronski E.W."/>
        </authorList>
    </citation>
    <scope>NUCLEOTIDE SEQUENCE [LARGE SCALE GENOMIC DNA]</scope>
    <source>
        <strain evidence="14 15">CC-PW-9</strain>
    </source>
</reference>
<keyword evidence="7 12" id="KW-0460">Magnesium</keyword>
<evidence type="ECO:0000313" key="14">
    <source>
        <dbReference type="EMBL" id="RUO80258.1"/>
    </source>
</evidence>
<comment type="pathway">
    <text evidence="12">Bacterial outer membrane biogenesis; LPS O-antigen biosynthesis.</text>
</comment>
<accession>A0A432ZQZ6</accession>
<evidence type="ECO:0000256" key="5">
    <source>
        <dbReference type="ARBA" id="ARBA00022679"/>
    </source>
</evidence>
<feature type="transmembrane region" description="Helical" evidence="12">
    <location>
        <begin position="250"/>
        <end position="270"/>
    </location>
</feature>
<dbReference type="GO" id="GO:0071555">
    <property type="term" value="P:cell wall organization"/>
    <property type="evidence" value="ECO:0007669"/>
    <property type="project" value="TreeGrafter"/>
</dbReference>
<dbReference type="InterPro" id="IPR012750">
    <property type="entry name" value="ECA_WecA-rel"/>
</dbReference>
<comment type="similarity">
    <text evidence="12">Belongs to the glycosyltransferase 4 family. WecA subfamily.</text>
</comment>
<keyword evidence="10 12" id="KW-0472">Membrane</keyword>
<dbReference type="UniPathway" id="UPA00281"/>
<evidence type="ECO:0000256" key="3">
    <source>
        <dbReference type="ARBA" id="ARBA00022519"/>
    </source>
</evidence>
<evidence type="ECO:0000256" key="11">
    <source>
        <dbReference type="ARBA" id="ARBA00023211"/>
    </source>
</evidence>
<dbReference type="OrthoDB" id="9783652at2"/>
<keyword evidence="11 12" id="KW-0464">Manganese</keyword>
<comment type="function">
    <text evidence="12">Catalyzes the transfer of the GlcNAc-1-phosphate moiety from UDP-GlcNAc onto the carrier lipid undecaprenyl phosphate (C55-P), yielding GlcNAc-pyrophosphoryl-undecaprenyl (GlcNAc-PP-C55).</text>
</comment>
<dbReference type="EMBL" id="PIQH01000005">
    <property type="protein sequence ID" value="RUO80258.1"/>
    <property type="molecule type" value="Genomic_DNA"/>
</dbReference>
<dbReference type="Proteomes" id="UP000287996">
    <property type="component" value="Unassembled WGS sequence"/>
</dbReference>
<feature type="transmembrane region" description="Helical" evidence="12">
    <location>
        <begin position="157"/>
        <end position="175"/>
    </location>
</feature>
<comment type="cofactor">
    <cofactor evidence="12 13">
        <name>Mg(2+)</name>
        <dbReference type="ChEBI" id="CHEBI:18420"/>
    </cofactor>
</comment>
<dbReference type="RefSeq" id="WP_126841756.1">
    <property type="nucleotide sequence ID" value="NZ_PIQH01000005.1"/>
</dbReference>
<dbReference type="PANTHER" id="PTHR22926:SF3">
    <property type="entry name" value="UNDECAPRENYL-PHOSPHATE ALPHA-N-ACETYLGLUCOSAMINYL 1-PHOSPHATE TRANSFERASE"/>
    <property type="match status" value="1"/>
</dbReference>
<dbReference type="Pfam" id="PF00953">
    <property type="entry name" value="Glycos_transf_4"/>
    <property type="match status" value="1"/>
</dbReference>
<dbReference type="GO" id="GO:0009243">
    <property type="term" value="P:O antigen biosynthetic process"/>
    <property type="evidence" value="ECO:0007669"/>
    <property type="project" value="UniProtKB-UniRule"/>
</dbReference>
<evidence type="ECO:0000256" key="12">
    <source>
        <dbReference type="HAMAP-Rule" id="MF_02030"/>
    </source>
</evidence>
<dbReference type="PROSITE" id="PS01348">
    <property type="entry name" value="MRAY_2"/>
    <property type="match status" value="1"/>
</dbReference>
<feature type="transmembrane region" description="Helical" evidence="12">
    <location>
        <begin position="130"/>
        <end position="150"/>
    </location>
</feature>
<evidence type="ECO:0000256" key="9">
    <source>
        <dbReference type="ARBA" id="ARBA00022989"/>
    </source>
</evidence>
<feature type="transmembrane region" description="Helical" evidence="12">
    <location>
        <begin position="181"/>
        <end position="198"/>
    </location>
</feature>